<reference evidence="3" key="1">
    <citation type="submission" date="2016-06" db="EMBL/GenBank/DDBJ databases">
        <title>First high quality genome sequence of Plasmodium coatneyi using continuous long reads from single molecule, real-time sequencing.</title>
        <authorList>
            <person name="Chien J.-T."/>
            <person name="Pakala S.B."/>
            <person name="Geraldo J.A."/>
            <person name="Lapp S.A."/>
            <person name="Barnwell J.W."/>
            <person name="Kissinger J.C."/>
            <person name="Galinski M.R."/>
            <person name="Humphrey J.C."/>
        </authorList>
    </citation>
    <scope>NUCLEOTIDE SEQUENCE [LARGE SCALE GENOMIC DNA]</scope>
    <source>
        <strain evidence="3">Hackeri</strain>
    </source>
</reference>
<accession>A0A1B1DVW1</accession>
<dbReference type="AlphaFoldDB" id="A0A1B1DVW1"/>
<dbReference type="RefSeq" id="XP_019913410.1">
    <property type="nucleotide sequence ID" value="XM_020057964.1"/>
</dbReference>
<keyword evidence="3" id="KW-1185">Reference proteome</keyword>
<dbReference type="Pfam" id="PF12879">
    <property type="entry name" value="SICA_C"/>
    <property type="match status" value="1"/>
</dbReference>
<gene>
    <name evidence="2" type="ORF">PCOAH_00011550</name>
</gene>
<feature type="domain" description="Schizont-infected cell agglutination C-terminal" evidence="1">
    <location>
        <begin position="11"/>
        <end position="146"/>
    </location>
</feature>
<protein>
    <submittedName>
        <fullName evidence="2">SICA antigen</fullName>
    </submittedName>
</protein>
<proteinExistence type="predicted"/>
<evidence type="ECO:0000313" key="3">
    <source>
        <dbReference type="Proteomes" id="UP000092716"/>
    </source>
</evidence>
<dbReference type="Proteomes" id="UP000092716">
    <property type="component" value="Chromosome 5"/>
</dbReference>
<dbReference type="KEGG" id="pcot:PCOAH_00011550"/>
<dbReference type="GeneID" id="30907881"/>
<evidence type="ECO:0000259" key="1">
    <source>
        <dbReference type="Pfam" id="PF12879"/>
    </source>
</evidence>
<dbReference type="VEuPathDB" id="PlasmoDB:PCOAH_00011550"/>
<organism evidence="2 3">
    <name type="scientific">Plasmodium coatneyi</name>
    <dbReference type="NCBI Taxonomy" id="208452"/>
    <lineage>
        <taxon>Eukaryota</taxon>
        <taxon>Sar</taxon>
        <taxon>Alveolata</taxon>
        <taxon>Apicomplexa</taxon>
        <taxon>Aconoidasida</taxon>
        <taxon>Haemosporida</taxon>
        <taxon>Plasmodiidae</taxon>
        <taxon>Plasmodium</taxon>
    </lineage>
</organism>
<dbReference type="EMBL" id="CP016243">
    <property type="protein sequence ID" value="ANQ06715.1"/>
    <property type="molecule type" value="Genomic_DNA"/>
</dbReference>
<sequence>MWPGVLAYFFVGKKRKRYRRAHQVSALPPSEEQPLAHVDDGGPHEYILVKECKQPTSAQKKGRKKRAGRRRVGRRMIIDIHLEVLNECQKGDLHLTKDDFFEILVEQFMGSKFMKEEDVPKEQVPCLDSGFRKEDIPRGEVLKENVPKEDVLCLVSGFREEDFVPK</sequence>
<dbReference type="OrthoDB" id="376328at2759"/>
<dbReference type="InterPro" id="IPR024288">
    <property type="entry name" value="SICA_C"/>
</dbReference>
<name>A0A1B1DVW1_9APIC</name>
<evidence type="ECO:0000313" key="2">
    <source>
        <dbReference type="EMBL" id="ANQ06715.1"/>
    </source>
</evidence>